<reference evidence="4 5" key="1">
    <citation type="submission" date="2010-02" db="EMBL/GenBank/DDBJ databases">
        <authorList>
            <person name="Weinstock G."/>
            <person name="Sodergren E."/>
            <person name="Clifton S."/>
            <person name="Fulton L."/>
            <person name="Fulton B."/>
            <person name="Courtney L."/>
            <person name="Fronick C."/>
            <person name="Harrison M."/>
            <person name="Strong C."/>
            <person name="Farmer C."/>
            <person name="Delahaunty K."/>
            <person name="Markovic C."/>
            <person name="Hall O."/>
            <person name="Minx P."/>
            <person name="Tomlinson C."/>
            <person name="Mitreva M."/>
            <person name="Nelson J."/>
            <person name="Hou S."/>
            <person name="Wollam A."/>
            <person name="Pepin K.H."/>
            <person name="Johnson M."/>
            <person name="Bhonagiri V."/>
            <person name="Zhang X."/>
            <person name="Suruliraj S."/>
            <person name="Warren W."/>
            <person name="Chinwalla A."/>
            <person name="Mardis E.R."/>
            <person name="Wilson R.K."/>
        </authorList>
    </citation>
    <scope>NUCLEOTIDE SEQUENCE [LARGE SCALE GENOMIC DNA]</scope>
    <source>
        <strain evidence="4 5">DSM 2876</strain>
    </source>
</reference>
<evidence type="ECO:0000313" key="4">
    <source>
        <dbReference type="EMBL" id="EFF68008.1"/>
    </source>
</evidence>
<dbReference type="GeneID" id="98917970"/>
<dbReference type="Gene3D" id="1.10.10.10">
    <property type="entry name" value="Winged helix-like DNA-binding domain superfamily/Winged helix DNA-binding domain"/>
    <property type="match status" value="1"/>
</dbReference>
<protein>
    <submittedName>
        <fullName evidence="4">DNA protecting protein DprA</fullName>
    </submittedName>
</protein>
<dbReference type="Pfam" id="PF17782">
    <property type="entry name" value="WHD_DprA"/>
    <property type="match status" value="1"/>
</dbReference>
<dbReference type="InterPro" id="IPR041614">
    <property type="entry name" value="DprA_WH"/>
</dbReference>
<dbReference type="AlphaFoldDB" id="D4S1B8"/>
<dbReference type="InterPro" id="IPR057666">
    <property type="entry name" value="DrpA_SLOG"/>
</dbReference>
<dbReference type="eggNOG" id="COG0758">
    <property type="taxonomic scope" value="Bacteria"/>
</dbReference>
<proteinExistence type="inferred from homology"/>
<evidence type="ECO:0000259" key="2">
    <source>
        <dbReference type="Pfam" id="PF02481"/>
    </source>
</evidence>
<dbReference type="HOGENOM" id="CLU_029601_0_2_9"/>
<evidence type="ECO:0000256" key="1">
    <source>
        <dbReference type="ARBA" id="ARBA00006525"/>
    </source>
</evidence>
<sequence>MDRKYWYWINNLEGIGNVKIRTLLSLGTPEELYNMERKEFECLPVLTGKDIDRIVSKDIRQNIFEKYQKDMENNVRFVFPDEEDYPCRLKELYDKPYILYYKGRLPRNDVRSVAIVGSRRCSEYGRYAAREIAGILSEAGACIISGLAAGIDSEAHKGALYKGGYTCGVLAGGVEKCYPAGNFNLYMDIQNRGGIISEYPGESITTPGMFPLRNRIISGLSDYVIVVEAGFRSGSLITAGTALEQNRTVYAVPGRITDVSSKGCNRLIADGAMVVTDFESLPGELGLSIPNYEKNIKNDIVLARDEKMLYSLLLDFTPKSLETLVNDSGMSPAEVLRSLTCLEIKGIIREISKNFYVRIQ</sequence>
<organism evidence="4 5">
    <name type="scientific">Eshraghiella crossota DSM 2876</name>
    <dbReference type="NCBI Taxonomy" id="511680"/>
    <lineage>
        <taxon>Bacteria</taxon>
        <taxon>Bacillati</taxon>
        <taxon>Bacillota</taxon>
        <taxon>Clostridia</taxon>
        <taxon>Lachnospirales</taxon>
        <taxon>Lachnospiraceae</taxon>
        <taxon>Eshraghiella</taxon>
    </lineage>
</organism>
<feature type="domain" description="DprA winged helix" evidence="3">
    <location>
        <begin position="304"/>
        <end position="349"/>
    </location>
</feature>
<feature type="domain" description="Smf/DprA SLOG" evidence="2">
    <location>
        <begin position="77"/>
        <end position="281"/>
    </location>
</feature>
<dbReference type="GO" id="GO:0009294">
    <property type="term" value="P:DNA-mediated transformation"/>
    <property type="evidence" value="ECO:0007669"/>
    <property type="project" value="InterPro"/>
</dbReference>
<name>D4S1B8_9FIRM</name>
<dbReference type="Proteomes" id="UP000006238">
    <property type="component" value="Unassembled WGS sequence"/>
</dbReference>
<dbReference type="Pfam" id="PF02481">
    <property type="entry name" value="DNA_processg_A"/>
    <property type="match status" value="1"/>
</dbReference>
<comment type="caution">
    <text evidence="4">The sequence shown here is derived from an EMBL/GenBank/DDBJ whole genome shotgun (WGS) entry which is preliminary data.</text>
</comment>
<dbReference type="InterPro" id="IPR003488">
    <property type="entry name" value="DprA"/>
</dbReference>
<evidence type="ECO:0000313" key="5">
    <source>
        <dbReference type="Proteomes" id="UP000006238"/>
    </source>
</evidence>
<dbReference type="SUPFAM" id="SSF102405">
    <property type="entry name" value="MCP/YpsA-like"/>
    <property type="match status" value="1"/>
</dbReference>
<dbReference type="PANTHER" id="PTHR43022:SF1">
    <property type="entry name" value="PROTEIN SMF"/>
    <property type="match status" value="1"/>
</dbReference>
<dbReference type="RefSeq" id="WP_005603756.1">
    <property type="nucleotide sequence ID" value="NZ_GG663524.1"/>
</dbReference>
<comment type="similarity">
    <text evidence="1">Belongs to the DprA/Smf family.</text>
</comment>
<gene>
    <name evidence="4" type="primary">dprA</name>
    <name evidence="4" type="ORF">BUTYVIB_01888</name>
</gene>
<dbReference type="PANTHER" id="PTHR43022">
    <property type="entry name" value="PROTEIN SMF"/>
    <property type="match status" value="1"/>
</dbReference>
<dbReference type="STRING" id="45851.BHV86_08890"/>
<dbReference type="Gene3D" id="3.40.50.450">
    <property type="match status" value="1"/>
</dbReference>
<dbReference type="NCBIfam" id="TIGR00732">
    <property type="entry name" value="dprA"/>
    <property type="match status" value="1"/>
</dbReference>
<evidence type="ECO:0000259" key="3">
    <source>
        <dbReference type="Pfam" id="PF17782"/>
    </source>
</evidence>
<accession>D4S1B8</accession>
<dbReference type="InterPro" id="IPR036388">
    <property type="entry name" value="WH-like_DNA-bd_sf"/>
</dbReference>
<dbReference type="EMBL" id="ABWN01000033">
    <property type="protein sequence ID" value="EFF68008.1"/>
    <property type="molecule type" value="Genomic_DNA"/>
</dbReference>
<keyword evidence="5" id="KW-1185">Reference proteome</keyword>